<comment type="caution">
    <text evidence="2">The sequence shown here is derived from an EMBL/GenBank/DDBJ whole genome shotgun (WGS) entry which is preliminary data.</text>
</comment>
<feature type="compositionally biased region" description="Basic and acidic residues" evidence="1">
    <location>
        <begin position="51"/>
        <end position="62"/>
    </location>
</feature>
<keyword evidence="3" id="KW-1185">Reference proteome</keyword>
<dbReference type="eggNOG" id="ENOG5032RFK">
    <property type="taxonomic scope" value="Bacteria"/>
</dbReference>
<dbReference type="EMBL" id="AWTR02000074">
    <property type="protein sequence ID" value="ETZ06981.1"/>
    <property type="molecule type" value="Genomic_DNA"/>
</dbReference>
<organism evidence="2 3">
    <name type="scientific">Holospora obtusa F1</name>
    <dbReference type="NCBI Taxonomy" id="1399147"/>
    <lineage>
        <taxon>Bacteria</taxon>
        <taxon>Pseudomonadati</taxon>
        <taxon>Pseudomonadota</taxon>
        <taxon>Alphaproteobacteria</taxon>
        <taxon>Holosporales</taxon>
        <taxon>Holosporaceae</taxon>
        <taxon>Holospora</taxon>
    </lineage>
</organism>
<evidence type="ECO:0000256" key="1">
    <source>
        <dbReference type="SAM" id="MobiDB-lite"/>
    </source>
</evidence>
<sequence>MVKGHDFRVFKKSKTKINPNTKVITDTGYQEIQKSYSKSALPKRKMKKNPLTKEDKQKKQELANESAANENVICMLK</sequence>
<protein>
    <submittedName>
        <fullName evidence="2">Uncharacterized protein</fullName>
    </submittedName>
</protein>
<reference evidence="2 3" key="1">
    <citation type="journal article" date="2014" name="FEMS Microbiol. Lett.">
        <title>Draft genome sequences of three Holospora species (Holospora obtusa, Holospora undulata, and Holospora elegans), endonuclear symbiotic bacteria of the ciliate Paramecium caudatum.</title>
        <authorList>
            <person name="Dohra H."/>
            <person name="Tanaka K."/>
            <person name="Suzuki T."/>
            <person name="Fujishima M."/>
            <person name="Suzuki H."/>
        </authorList>
    </citation>
    <scope>NUCLEOTIDE SEQUENCE [LARGE SCALE GENOMIC DNA]</scope>
    <source>
        <strain evidence="2 3">F1</strain>
    </source>
</reference>
<feature type="region of interest" description="Disordered" evidence="1">
    <location>
        <begin position="35"/>
        <end position="68"/>
    </location>
</feature>
<proteinExistence type="predicted"/>
<evidence type="ECO:0000313" key="3">
    <source>
        <dbReference type="Proteomes" id="UP000019112"/>
    </source>
</evidence>
<dbReference type="STRING" id="1399147.P618_200879"/>
<evidence type="ECO:0000313" key="2">
    <source>
        <dbReference type="EMBL" id="ETZ06981.1"/>
    </source>
</evidence>
<gene>
    <name evidence="2" type="ORF">P618_200879</name>
</gene>
<feature type="compositionally biased region" description="Basic residues" evidence="1">
    <location>
        <begin position="41"/>
        <end position="50"/>
    </location>
</feature>
<dbReference type="Proteomes" id="UP000019112">
    <property type="component" value="Unassembled WGS sequence"/>
</dbReference>
<dbReference type="AlphaFoldDB" id="W6TDV6"/>
<accession>W6TDV6</accession>
<name>W6TDV6_HOLOB</name>